<organism evidence="5 6">
    <name type="scientific">Aquimarina atlantica</name>
    <dbReference type="NCBI Taxonomy" id="1317122"/>
    <lineage>
        <taxon>Bacteria</taxon>
        <taxon>Pseudomonadati</taxon>
        <taxon>Bacteroidota</taxon>
        <taxon>Flavobacteriia</taxon>
        <taxon>Flavobacteriales</taxon>
        <taxon>Flavobacteriaceae</taxon>
        <taxon>Aquimarina</taxon>
    </lineage>
</organism>
<evidence type="ECO:0000313" key="5">
    <source>
        <dbReference type="EMBL" id="EZH74156.1"/>
    </source>
</evidence>
<dbReference type="GO" id="GO:0008199">
    <property type="term" value="F:ferric iron binding"/>
    <property type="evidence" value="ECO:0007669"/>
    <property type="project" value="InterPro"/>
</dbReference>
<evidence type="ECO:0000256" key="1">
    <source>
        <dbReference type="ARBA" id="ARBA00007825"/>
    </source>
</evidence>
<keyword evidence="2" id="KW-0223">Dioxygenase</keyword>
<dbReference type="InterPro" id="IPR050770">
    <property type="entry name" value="Intradiol_RC_Dioxygenase"/>
</dbReference>
<dbReference type="GO" id="GO:0016702">
    <property type="term" value="F:oxidoreductase activity, acting on single donors with incorporation of molecular oxygen, incorporation of two atoms of oxygen"/>
    <property type="evidence" value="ECO:0007669"/>
    <property type="project" value="InterPro"/>
</dbReference>
<keyword evidence="6" id="KW-1185">Reference proteome</keyword>
<dbReference type="EMBL" id="AQRA01000004">
    <property type="protein sequence ID" value="EZH74156.1"/>
    <property type="molecule type" value="Genomic_DNA"/>
</dbReference>
<protein>
    <recommendedName>
        <fullName evidence="4">Intradiol ring-cleavage dioxygenases domain-containing protein</fullName>
    </recommendedName>
</protein>
<dbReference type="AlphaFoldDB" id="A0A023BVX8"/>
<keyword evidence="3" id="KW-0560">Oxidoreductase</keyword>
<sequence length="216" mass="24882">MKDTVAIYIVGIFLTLNACSQSVKKYNTNLKTKITSENTNQKDCNWCGTFEVPKDVSWRTIIPPKEEPGDKLIISGMVYFPDGKTRAKDIIVYVHHTNNKGVYPKRGNEKGNGKYHGYLRGWMKTDSNGRYEFETIRPAPYHSHDGEPAHIHYSIEGPGYPEYWLTGLWFSDDPRVTEYKKKIERSGGFSNIVTLTKDENNVLRGRRNIILQKFKD</sequence>
<proteinExistence type="inferred from homology"/>
<evidence type="ECO:0000256" key="3">
    <source>
        <dbReference type="ARBA" id="ARBA00023002"/>
    </source>
</evidence>
<dbReference type="InterPro" id="IPR000627">
    <property type="entry name" value="Intradiol_dOase_C"/>
</dbReference>
<dbReference type="Gene3D" id="2.60.130.10">
    <property type="entry name" value="Aromatic compound dioxygenase"/>
    <property type="match status" value="1"/>
</dbReference>
<dbReference type="InterPro" id="IPR015889">
    <property type="entry name" value="Intradiol_dOase_core"/>
</dbReference>
<gene>
    <name evidence="5" type="ORF">ATO12_14890</name>
</gene>
<accession>A0A023BVX8</accession>
<comment type="similarity">
    <text evidence="1">Belongs to the intradiol ring-cleavage dioxygenase family.</text>
</comment>
<reference evidence="5 6" key="1">
    <citation type="submission" date="2014-04" db="EMBL/GenBank/DDBJ databases">
        <title>Aquimarina sp. 22II-S11-z7 Genome Sequencing.</title>
        <authorList>
            <person name="Lai Q."/>
        </authorList>
    </citation>
    <scope>NUCLEOTIDE SEQUENCE [LARGE SCALE GENOMIC DNA]</scope>
    <source>
        <strain evidence="5 6">22II-S11-z7</strain>
    </source>
</reference>
<dbReference type="Proteomes" id="UP000023541">
    <property type="component" value="Unassembled WGS sequence"/>
</dbReference>
<name>A0A023BVX8_9FLAO</name>
<dbReference type="RefSeq" id="WP_165583364.1">
    <property type="nucleotide sequence ID" value="NZ_AQRA01000004.1"/>
</dbReference>
<comment type="caution">
    <text evidence="5">The sequence shown here is derived from an EMBL/GenBank/DDBJ whole genome shotgun (WGS) entry which is preliminary data.</text>
</comment>
<dbReference type="SUPFAM" id="SSF49482">
    <property type="entry name" value="Aromatic compound dioxygenase"/>
    <property type="match status" value="1"/>
</dbReference>
<evidence type="ECO:0000313" key="6">
    <source>
        <dbReference type="Proteomes" id="UP000023541"/>
    </source>
</evidence>
<dbReference type="Pfam" id="PF00775">
    <property type="entry name" value="Dioxygenase_C"/>
    <property type="match status" value="1"/>
</dbReference>
<dbReference type="PANTHER" id="PTHR33711">
    <property type="entry name" value="DIOXYGENASE, PUTATIVE (AFU_ORTHOLOGUE AFUA_2G02910)-RELATED"/>
    <property type="match status" value="1"/>
</dbReference>
<feature type="domain" description="Intradiol ring-cleavage dioxygenases" evidence="4">
    <location>
        <begin position="65"/>
        <end position="177"/>
    </location>
</feature>
<dbReference type="PANTHER" id="PTHR33711:SF7">
    <property type="entry name" value="INTRADIOL RING-CLEAVAGE DIOXYGENASES DOMAIN-CONTAINING PROTEIN-RELATED"/>
    <property type="match status" value="1"/>
</dbReference>
<dbReference type="eggNOG" id="COG3485">
    <property type="taxonomic scope" value="Bacteria"/>
</dbReference>
<dbReference type="STRING" id="1317122.ATO12_14890"/>
<evidence type="ECO:0000256" key="2">
    <source>
        <dbReference type="ARBA" id="ARBA00022964"/>
    </source>
</evidence>
<evidence type="ECO:0000259" key="4">
    <source>
        <dbReference type="Pfam" id="PF00775"/>
    </source>
</evidence>